<dbReference type="EMBL" id="GL433836">
    <property type="protein sequence ID" value="EFN58960.1"/>
    <property type="molecule type" value="Genomic_DNA"/>
</dbReference>
<accession>E1Z3Y4</accession>
<feature type="compositionally biased region" description="Low complexity" evidence="1">
    <location>
        <begin position="539"/>
        <end position="550"/>
    </location>
</feature>
<dbReference type="Proteomes" id="UP000008141">
    <property type="component" value="Unassembled WGS sequence"/>
</dbReference>
<feature type="compositionally biased region" description="Acidic residues" evidence="1">
    <location>
        <begin position="48"/>
        <end position="70"/>
    </location>
</feature>
<feature type="domain" description="Fe2OG dioxygenase" evidence="2">
    <location>
        <begin position="210"/>
        <end position="316"/>
    </location>
</feature>
<dbReference type="OrthoDB" id="542426at2759"/>
<evidence type="ECO:0000313" key="4">
    <source>
        <dbReference type="Proteomes" id="UP000008141"/>
    </source>
</evidence>
<evidence type="ECO:0000256" key="1">
    <source>
        <dbReference type="SAM" id="MobiDB-lite"/>
    </source>
</evidence>
<dbReference type="PANTHER" id="PTHR33099">
    <property type="entry name" value="FE2OG DIOXYGENASE DOMAIN-CONTAINING PROTEIN"/>
    <property type="match status" value="1"/>
</dbReference>
<dbReference type="Pfam" id="PF13640">
    <property type="entry name" value="2OG-FeII_Oxy_3"/>
    <property type="match status" value="1"/>
</dbReference>
<feature type="compositionally biased region" description="Low complexity" evidence="1">
    <location>
        <begin position="1"/>
        <end position="24"/>
    </location>
</feature>
<dbReference type="InterPro" id="IPR044862">
    <property type="entry name" value="Pro_4_hyd_alph_FE2OG_OXY"/>
</dbReference>
<organism evidence="4">
    <name type="scientific">Chlorella variabilis</name>
    <name type="common">Green alga</name>
    <dbReference type="NCBI Taxonomy" id="554065"/>
    <lineage>
        <taxon>Eukaryota</taxon>
        <taxon>Viridiplantae</taxon>
        <taxon>Chlorophyta</taxon>
        <taxon>core chlorophytes</taxon>
        <taxon>Trebouxiophyceae</taxon>
        <taxon>Chlorellales</taxon>
        <taxon>Chlorellaceae</taxon>
        <taxon>Chlorella clade</taxon>
        <taxon>Chlorella</taxon>
    </lineage>
</organism>
<evidence type="ECO:0000313" key="3">
    <source>
        <dbReference type="EMBL" id="EFN58960.1"/>
    </source>
</evidence>
<keyword evidence="4" id="KW-1185">Reference proteome</keyword>
<dbReference type="Gene3D" id="2.60.120.620">
    <property type="entry name" value="q2cbj1_9rhob like domain"/>
    <property type="match status" value="1"/>
</dbReference>
<proteinExistence type="predicted"/>
<feature type="region of interest" description="Disordered" evidence="1">
    <location>
        <begin position="534"/>
        <end position="565"/>
    </location>
</feature>
<dbReference type="InterPro" id="IPR005123">
    <property type="entry name" value="Oxoglu/Fe-dep_dioxygenase_dom"/>
</dbReference>
<protein>
    <recommendedName>
        <fullName evidence="2">Fe2OG dioxygenase domain-containing protein</fullName>
    </recommendedName>
</protein>
<sequence>MEPDQQPGAAAGPEEPAAGQAEAAAPPPPQQASGAPDDAEGAAGLGDSQEEGSEEEEETEGYGSEEEDGPDSLLLISQRQVLKSIHEASTNMGAAFCVGGSLGRLPISLAVAPPLPGAAGETEAGTPGASGSSTSSRARQAVVVTFPDGGQADVEALQEACVPATFGRGTEEVLDESYRQALAVPASRLFTQLDLAAHGGVLEAVRRLLLPDAALLTVQLHTLNVYGPGGFFRGHRDTPRGNPRFVGSLVLCLPVAHMGGGLRVRHGGRSVVYEWGAGAAAGEVQWAAFFSDCLHEVLPVESGARVTLSWELFAHPADAVARMPAHLASLSGGAGRLVQALRAALDSKDFLVNGGALGFACQHAYPKSLLADVKAKDVPAMLKGEDATLLHALNAVGVLYRLVRVWQEPEDEMCGVDSDEDEWPPRGKYDPAFKALRVSRIGPSILSAPGDDKMGWAHDDPTGWLECTMGARFDTDTIWLGGEESFPDWTMGATHRFIRANCPTFVEEFYCAIGIVANIPPFADRPSMGSMAWAGQEGAAAAPSPSASPSASPPHKKSKLEQAVG</sequence>
<dbReference type="RefSeq" id="XP_005851062.1">
    <property type="nucleotide sequence ID" value="XM_005851000.1"/>
</dbReference>
<dbReference type="InParanoid" id="E1Z3Y4"/>
<dbReference type="eggNOG" id="ENOG502S98I">
    <property type="taxonomic scope" value="Eukaryota"/>
</dbReference>
<dbReference type="GeneID" id="17358727"/>
<evidence type="ECO:0000259" key="2">
    <source>
        <dbReference type="PROSITE" id="PS51471"/>
    </source>
</evidence>
<name>E1Z3Y4_CHLVA</name>
<feature type="region of interest" description="Disordered" evidence="1">
    <location>
        <begin position="1"/>
        <end position="71"/>
    </location>
</feature>
<dbReference type="PANTHER" id="PTHR33099:SF14">
    <property type="entry name" value="PROLYL 4-HYDROXYLASE ALPHA SUBUNIT FE(2+) 2OG DIOXYGENASE DOMAIN-CONTAINING PROTEIN"/>
    <property type="match status" value="1"/>
</dbReference>
<reference evidence="3 4" key="1">
    <citation type="journal article" date="2010" name="Plant Cell">
        <title>The Chlorella variabilis NC64A genome reveals adaptation to photosymbiosis, coevolution with viruses, and cryptic sex.</title>
        <authorList>
            <person name="Blanc G."/>
            <person name="Duncan G."/>
            <person name="Agarkova I."/>
            <person name="Borodovsky M."/>
            <person name="Gurnon J."/>
            <person name="Kuo A."/>
            <person name="Lindquist E."/>
            <person name="Lucas S."/>
            <person name="Pangilinan J."/>
            <person name="Polle J."/>
            <person name="Salamov A."/>
            <person name="Terry A."/>
            <person name="Yamada T."/>
            <person name="Dunigan D.D."/>
            <person name="Grigoriev I.V."/>
            <person name="Claverie J.M."/>
            <person name="Van Etten J.L."/>
        </authorList>
    </citation>
    <scope>NUCLEOTIDE SEQUENCE [LARGE SCALE GENOMIC DNA]</scope>
    <source>
        <strain evidence="3 4">NC64A</strain>
    </source>
</reference>
<dbReference type="AlphaFoldDB" id="E1Z3Y4"/>
<dbReference type="PROSITE" id="PS51471">
    <property type="entry name" value="FE2OG_OXY"/>
    <property type="match status" value="1"/>
</dbReference>
<dbReference type="KEGG" id="cvr:CHLNCDRAFT_137554"/>
<gene>
    <name evidence="3" type="ORF">CHLNCDRAFT_137554</name>
</gene>